<dbReference type="GO" id="GO:0008810">
    <property type="term" value="F:cellulase activity"/>
    <property type="evidence" value="ECO:0007669"/>
    <property type="project" value="InterPro"/>
</dbReference>
<evidence type="ECO:0000256" key="3">
    <source>
        <dbReference type="SAM" id="SignalP"/>
    </source>
</evidence>
<dbReference type="InterPro" id="IPR002594">
    <property type="entry name" value="GH12"/>
</dbReference>
<feature type="chain" id="PRO_5042037182" evidence="3">
    <location>
        <begin position="25"/>
        <end position="264"/>
    </location>
</feature>
<sequence length="264" mass="28368">MLLSSIATPISVLSAGLLCLQASASPISLAERAANSKTLSGQWDTQLSKNGNFVIENNQWGLHTTGASGSQTTTVDTTSNDCVWSTTYQFSGAPYSVKSYTNAARTSGLGKKLSAITSIPTHWTWTYTHASSDLVADVSWDLWLSPSATGKGADPSSSSFEIMVWLSARGGASPAGQQIATAHIHGMMWKVYAGEVSTWKVYSFVAPQEVQDYRGNLLPFFTYLKQAQGLPDHYFVQAQAGTEPFVGSATLQTTSYEMNVHSSQ</sequence>
<feature type="signal peptide" evidence="3">
    <location>
        <begin position="1"/>
        <end position="24"/>
    </location>
</feature>
<comment type="similarity">
    <text evidence="1 2">Belongs to the glycosyl hydrolase 12 (cellulase H) family.</text>
</comment>
<reference evidence="4" key="1">
    <citation type="submission" date="2020-05" db="EMBL/GenBank/DDBJ databases">
        <title>Phylogenomic resolution of chytrid fungi.</title>
        <authorList>
            <person name="Stajich J.E."/>
            <person name="Amses K."/>
            <person name="Simmons R."/>
            <person name="Seto K."/>
            <person name="Myers J."/>
            <person name="Bonds A."/>
            <person name="Quandt C.A."/>
            <person name="Barry K."/>
            <person name="Liu P."/>
            <person name="Grigoriev I."/>
            <person name="Longcore J.E."/>
            <person name="James T.Y."/>
        </authorList>
    </citation>
    <scope>NUCLEOTIDE SEQUENCE</scope>
    <source>
        <strain evidence="4">JEL0379</strain>
    </source>
</reference>
<keyword evidence="2" id="KW-0624">Polysaccharide degradation</keyword>
<evidence type="ECO:0000313" key="4">
    <source>
        <dbReference type="EMBL" id="KAJ3175167.1"/>
    </source>
</evidence>
<dbReference type="InterPro" id="IPR013320">
    <property type="entry name" value="ConA-like_dom_sf"/>
</dbReference>
<name>A0AAD5TFF9_9FUNG</name>
<comment type="caution">
    <text evidence="4">The sequence shown here is derived from an EMBL/GenBank/DDBJ whole genome shotgun (WGS) entry which is preliminary data.</text>
</comment>
<dbReference type="InterPro" id="IPR013319">
    <property type="entry name" value="GH11/12"/>
</dbReference>
<keyword evidence="3" id="KW-0732">Signal</keyword>
<keyword evidence="2" id="KW-0119">Carbohydrate metabolism</keyword>
<protein>
    <submittedName>
        <fullName evidence="4">Uncharacterized protein</fullName>
    </submittedName>
</protein>
<dbReference type="AlphaFoldDB" id="A0AAD5TFF9"/>
<keyword evidence="2" id="KW-0326">Glycosidase</keyword>
<dbReference type="Pfam" id="PF01670">
    <property type="entry name" value="Glyco_hydro_12"/>
    <property type="match status" value="1"/>
</dbReference>
<evidence type="ECO:0000313" key="5">
    <source>
        <dbReference type="Proteomes" id="UP001212152"/>
    </source>
</evidence>
<organism evidence="4 5">
    <name type="scientific">Geranomyces variabilis</name>
    <dbReference type="NCBI Taxonomy" id="109894"/>
    <lineage>
        <taxon>Eukaryota</taxon>
        <taxon>Fungi</taxon>
        <taxon>Fungi incertae sedis</taxon>
        <taxon>Chytridiomycota</taxon>
        <taxon>Chytridiomycota incertae sedis</taxon>
        <taxon>Chytridiomycetes</taxon>
        <taxon>Spizellomycetales</taxon>
        <taxon>Powellomycetaceae</taxon>
        <taxon>Geranomyces</taxon>
    </lineage>
</organism>
<dbReference type="PANTHER" id="PTHR34002:SF9">
    <property type="entry name" value="XYLOGLUCAN-SPECIFIC ENDO-BETA-1,4-GLUCANASE A"/>
    <property type="match status" value="1"/>
</dbReference>
<keyword evidence="2" id="KW-0378">Hydrolase</keyword>
<dbReference type="SUPFAM" id="SSF49899">
    <property type="entry name" value="Concanavalin A-like lectins/glucanases"/>
    <property type="match status" value="1"/>
</dbReference>
<keyword evidence="5" id="KW-1185">Reference proteome</keyword>
<dbReference type="Gene3D" id="2.60.120.180">
    <property type="match status" value="1"/>
</dbReference>
<gene>
    <name evidence="4" type="ORF">HDU87_006402</name>
</gene>
<evidence type="ECO:0000256" key="1">
    <source>
        <dbReference type="ARBA" id="ARBA00005519"/>
    </source>
</evidence>
<evidence type="ECO:0000256" key="2">
    <source>
        <dbReference type="RuleBase" id="RU361163"/>
    </source>
</evidence>
<dbReference type="GO" id="GO:0000272">
    <property type="term" value="P:polysaccharide catabolic process"/>
    <property type="evidence" value="ECO:0007669"/>
    <property type="project" value="UniProtKB-KW"/>
</dbReference>
<dbReference type="Proteomes" id="UP001212152">
    <property type="component" value="Unassembled WGS sequence"/>
</dbReference>
<proteinExistence type="inferred from homology"/>
<dbReference type="PANTHER" id="PTHR34002">
    <property type="entry name" value="BLR1656 PROTEIN"/>
    <property type="match status" value="1"/>
</dbReference>
<dbReference type="EMBL" id="JADGJQ010000055">
    <property type="protein sequence ID" value="KAJ3175167.1"/>
    <property type="molecule type" value="Genomic_DNA"/>
</dbReference>
<accession>A0AAD5TFF9</accession>